<evidence type="ECO:0000313" key="2">
    <source>
        <dbReference type="EMBL" id="EKX72218.1"/>
    </source>
</evidence>
<comment type="caution">
    <text evidence="2">The sequence shown here is derived from an EMBL/GenBank/DDBJ whole genome shotgun (WGS) entry which is preliminary data.</text>
</comment>
<evidence type="ECO:0000256" key="1">
    <source>
        <dbReference type="SAM" id="SignalP"/>
    </source>
</evidence>
<name>L1LAN5_THEEQ</name>
<proteinExistence type="predicted"/>
<dbReference type="VEuPathDB" id="PiroplasmaDB:BEWA_046820"/>
<feature type="signal peptide" evidence="1">
    <location>
        <begin position="1"/>
        <end position="20"/>
    </location>
</feature>
<keyword evidence="1" id="KW-0732">Signal</keyword>
<dbReference type="GeneID" id="15805090"/>
<accession>L1LAN5</accession>
<dbReference type="Proteomes" id="UP000031512">
    <property type="component" value="Unassembled WGS sequence"/>
</dbReference>
<sequence length="186" mass="19993">MNVLLLISVVYVSRLCGCTGGGSKEEVQDIDPGYEQDVNDVVSAFTAHIVKAKGSLDDAGSALRAAKAMLDAYIKFSNENQDQKPDMEKIREAFSEVIKVLDATVTFSWALKVFQDALGTLPETFVSALVTLQGQEENVKNTLEKAKGSTLGISGLDVLNMLKIGSNAESTCEDSEESSDSITTIF</sequence>
<dbReference type="RefSeq" id="XP_004831670.1">
    <property type="nucleotide sequence ID" value="XM_004831613.1"/>
</dbReference>
<gene>
    <name evidence="2" type="ORF">BEWA_046820</name>
</gene>
<reference evidence="2 3" key="1">
    <citation type="journal article" date="2012" name="BMC Genomics">
        <title>Comparative genomic analysis and phylogenetic position of Theileria equi.</title>
        <authorList>
            <person name="Kappmeyer L.S."/>
            <person name="Thiagarajan M."/>
            <person name="Herndon D.R."/>
            <person name="Ramsay J.D."/>
            <person name="Caler E."/>
            <person name="Djikeng A."/>
            <person name="Gillespie J.J."/>
            <person name="Lau A.O."/>
            <person name="Roalson E.H."/>
            <person name="Silva J.C."/>
            <person name="Silva M.G."/>
            <person name="Suarez C.E."/>
            <person name="Ueti M.W."/>
            <person name="Nene V.M."/>
            <person name="Mealey R.H."/>
            <person name="Knowles D.P."/>
            <person name="Brayton K.A."/>
        </authorList>
    </citation>
    <scope>NUCLEOTIDE SEQUENCE [LARGE SCALE GENOMIC DNA]</scope>
    <source>
        <strain evidence="2 3">WA</strain>
    </source>
</reference>
<organism evidence="2 3">
    <name type="scientific">Theileria equi strain WA</name>
    <dbReference type="NCBI Taxonomy" id="1537102"/>
    <lineage>
        <taxon>Eukaryota</taxon>
        <taxon>Sar</taxon>
        <taxon>Alveolata</taxon>
        <taxon>Apicomplexa</taxon>
        <taxon>Aconoidasida</taxon>
        <taxon>Piroplasmida</taxon>
        <taxon>Theileriidae</taxon>
        <taxon>Theileria</taxon>
    </lineage>
</organism>
<dbReference type="EMBL" id="ACOU01000007">
    <property type="protein sequence ID" value="EKX72218.1"/>
    <property type="molecule type" value="Genomic_DNA"/>
</dbReference>
<dbReference type="AlphaFoldDB" id="L1LAN5"/>
<dbReference type="KEGG" id="beq:BEWA_046820"/>
<keyword evidence="3" id="KW-1185">Reference proteome</keyword>
<protein>
    <submittedName>
        <fullName evidence="2">Signal peptide containing protein</fullName>
    </submittedName>
</protein>
<feature type="chain" id="PRO_5003952957" evidence="1">
    <location>
        <begin position="21"/>
        <end position="186"/>
    </location>
</feature>
<evidence type="ECO:0000313" key="3">
    <source>
        <dbReference type="Proteomes" id="UP000031512"/>
    </source>
</evidence>